<accession>T0LC58</accession>
<organism evidence="1 2">
    <name type="scientific">Vairimorpha apis BRL 01</name>
    <dbReference type="NCBI Taxonomy" id="1037528"/>
    <lineage>
        <taxon>Eukaryota</taxon>
        <taxon>Fungi</taxon>
        <taxon>Fungi incertae sedis</taxon>
        <taxon>Microsporidia</taxon>
        <taxon>Nosematidae</taxon>
        <taxon>Vairimorpha</taxon>
    </lineage>
</organism>
<gene>
    <name evidence="1" type="ORF">NAPIS_ORF00564</name>
</gene>
<proteinExistence type="predicted"/>
<dbReference type="OrthoDB" id="10266058at2759"/>
<dbReference type="Proteomes" id="UP000053780">
    <property type="component" value="Unassembled WGS sequence"/>
</dbReference>
<keyword evidence="2" id="KW-1185">Reference proteome</keyword>
<protein>
    <submittedName>
        <fullName evidence="1">U2 snrnp auxiliary splicing factor u2af large subunit</fullName>
    </submittedName>
</protein>
<dbReference type="VEuPathDB" id="MicrosporidiaDB:NAPIS_ORF00564"/>
<dbReference type="AlphaFoldDB" id="T0LC58"/>
<name>T0LC58_9MICR</name>
<evidence type="ECO:0000313" key="1">
    <source>
        <dbReference type="EMBL" id="EQB61864.1"/>
    </source>
</evidence>
<reference evidence="1 2" key="1">
    <citation type="journal article" date="2013" name="BMC Genomics">
        <title>Genome sequencing and comparative genomics of honey bee microsporidia, Nosema apis reveal novel insights into host-parasite interactions.</title>
        <authorList>
            <person name="Chen Yp."/>
            <person name="Pettis J.S."/>
            <person name="Zhao Y."/>
            <person name="Liu X."/>
            <person name="Tallon L.J."/>
            <person name="Sadzewicz L.D."/>
            <person name="Li R."/>
            <person name="Zheng H."/>
            <person name="Huang S."/>
            <person name="Zhang X."/>
            <person name="Hamilton M.C."/>
            <person name="Pernal S.F."/>
            <person name="Melathopoulos A.P."/>
            <person name="Yan X."/>
            <person name="Evans J.D."/>
        </authorList>
    </citation>
    <scope>NUCLEOTIDE SEQUENCE [LARGE SCALE GENOMIC DNA]</scope>
    <source>
        <strain evidence="1 2">BRL 01</strain>
    </source>
</reference>
<evidence type="ECO:0000313" key="2">
    <source>
        <dbReference type="Proteomes" id="UP000053780"/>
    </source>
</evidence>
<sequence length="312" mass="36413">MIKRKRKSTTKEYEKNNFFCLQYLQDIMESKIKFINNYNDDLEVFNKLSKISISTISHKVNCSTDLSYQEFKNYVLSFGPCTLVPKENKTCEIYFTNIEDANVCAISSTKNIKFTKSSIELSKNQLLEKIKNFDGILNKNLPLDYDTILIGPLDIELNEFSHIINKISPLFGIVKIGKYFKILFLDSKITKRFVNIISNVKIDSKSNFMVKYAYINCKINFYPPFVKVPFISFILNSRIVFLLNSKYTENEIYNLCKNNILAILFKQDKTIIECENIEDGINVHNFFGGMIYKEKIIISGFYPEFNYIIGDY</sequence>
<dbReference type="EMBL" id="KE647073">
    <property type="protein sequence ID" value="EQB61864.1"/>
    <property type="molecule type" value="Genomic_DNA"/>
</dbReference>
<dbReference type="HOGENOM" id="CLU_863558_0_0_1"/>